<feature type="non-terminal residue" evidence="2">
    <location>
        <position position="33"/>
    </location>
</feature>
<reference evidence="2" key="1">
    <citation type="submission" date="2018-05" db="EMBL/GenBank/DDBJ databases">
        <authorList>
            <person name="Lanie J.A."/>
            <person name="Ng W.-L."/>
            <person name="Kazmierczak K.M."/>
            <person name="Andrzejewski T.M."/>
            <person name="Davidsen T.M."/>
            <person name="Wayne K.J."/>
            <person name="Tettelin H."/>
            <person name="Glass J.I."/>
            <person name="Rusch D."/>
            <person name="Podicherti R."/>
            <person name="Tsui H.-C.T."/>
            <person name="Winkler M.E."/>
        </authorList>
    </citation>
    <scope>NUCLEOTIDE SEQUENCE</scope>
</reference>
<accession>A0A382RR66</accession>
<dbReference type="AlphaFoldDB" id="A0A382RR66"/>
<name>A0A382RR66_9ZZZZ</name>
<protein>
    <recommendedName>
        <fullName evidence="1">FecR N-terminal domain-containing protein</fullName>
    </recommendedName>
</protein>
<feature type="non-terminal residue" evidence="2">
    <location>
        <position position="1"/>
    </location>
</feature>
<feature type="domain" description="FecR N-terminal" evidence="1">
    <location>
        <begin position="3"/>
        <end position="31"/>
    </location>
</feature>
<organism evidence="2">
    <name type="scientific">marine metagenome</name>
    <dbReference type="NCBI Taxonomy" id="408172"/>
    <lineage>
        <taxon>unclassified sequences</taxon>
        <taxon>metagenomes</taxon>
        <taxon>ecological metagenomes</taxon>
    </lineage>
</organism>
<sequence>VLDAASEWLVKLDEGLDAEEMQALKTWLAKPLH</sequence>
<dbReference type="EMBL" id="UINC01123605">
    <property type="protein sequence ID" value="SVD00184.1"/>
    <property type="molecule type" value="Genomic_DNA"/>
</dbReference>
<dbReference type="InterPro" id="IPR032623">
    <property type="entry name" value="FecR_N"/>
</dbReference>
<evidence type="ECO:0000313" key="2">
    <source>
        <dbReference type="EMBL" id="SVD00184.1"/>
    </source>
</evidence>
<evidence type="ECO:0000259" key="1">
    <source>
        <dbReference type="Pfam" id="PF16220"/>
    </source>
</evidence>
<gene>
    <name evidence="2" type="ORF">METZ01_LOCUS353038</name>
</gene>
<dbReference type="Pfam" id="PF16220">
    <property type="entry name" value="DUF4880"/>
    <property type="match status" value="1"/>
</dbReference>
<proteinExistence type="predicted"/>